<sequence>MIGKQIKKYRLAKNITLSELAEQAGVAKSYISSLERGIQLNPSIHFLAKISNVLEIPVETLLQPEESLTNEMELEWKVLLRDAINSGMTKEQFREFLEFRKWKKDH</sequence>
<dbReference type="InterPro" id="IPR010981">
    <property type="entry name" value="SinR/SinI_dimer_dom"/>
</dbReference>
<dbReference type="GO" id="GO:0003677">
    <property type="term" value="F:DNA binding"/>
    <property type="evidence" value="ECO:0007669"/>
    <property type="project" value="UniProtKB-KW"/>
</dbReference>
<keyword evidence="1" id="KW-0238">DNA-binding</keyword>
<dbReference type="Pfam" id="PF01381">
    <property type="entry name" value="HTH_3"/>
    <property type="match status" value="1"/>
</dbReference>
<organism evidence="4 5">
    <name type="scientific">Niallia alba</name>
    <dbReference type="NCBI Taxonomy" id="2729105"/>
    <lineage>
        <taxon>Bacteria</taxon>
        <taxon>Bacillati</taxon>
        <taxon>Bacillota</taxon>
        <taxon>Bacilli</taxon>
        <taxon>Bacillales</taxon>
        <taxon>Bacillaceae</taxon>
        <taxon>Niallia</taxon>
    </lineage>
</organism>
<dbReference type="CDD" id="cd00093">
    <property type="entry name" value="HTH_XRE"/>
    <property type="match status" value="1"/>
</dbReference>
<evidence type="ECO:0000313" key="4">
    <source>
        <dbReference type="EMBL" id="NMO75720.1"/>
    </source>
</evidence>
<dbReference type="InterPro" id="IPR001387">
    <property type="entry name" value="Cro/C1-type_HTH"/>
</dbReference>
<evidence type="ECO:0000256" key="1">
    <source>
        <dbReference type="ARBA" id="ARBA00023125"/>
    </source>
</evidence>
<dbReference type="GO" id="GO:0046983">
    <property type="term" value="F:protein dimerization activity"/>
    <property type="evidence" value="ECO:0007669"/>
    <property type="project" value="InterPro"/>
</dbReference>
<dbReference type="SUPFAM" id="SSF47406">
    <property type="entry name" value="SinR repressor dimerisation domain-like"/>
    <property type="match status" value="1"/>
</dbReference>
<dbReference type="PROSITE" id="PS50943">
    <property type="entry name" value="HTH_CROC1"/>
    <property type="match status" value="1"/>
</dbReference>
<feature type="domain" description="Sin" evidence="3">
    <location>
        <begin position="63"/>
        <end position="101"/>
    </location>
</feature>
<evidence type="ECO:0000259" key="2">
    <source>
        <dbReference type="PROSITE" id="PS50943"/>
    </source>
</evidence>
<evidence type="ECO:0000313" key="5">
    <source>
        <dbReference type="Proteomes" id="UP000588491"/>
    </source>
</evidence>
<dbReference type="SUPFAM" id="SSF47413">
    <property type="entry name" value="lambda repressor-like DNA-binding domains"/>
    <property type="match status" value="1"/>
</dbReference>
<dbReference type="InterPro" id="IPR036281">
    <property type="entry name" value="SinR/SinI_dimer_dom_sf"/>
</dbReference>
<dbReference type="RefSeq" id="WP_098798128.1">
    <property type="nucleotide sequence ID" value="NZ_JABBPK010000001.1"/>
</dbReference>
<keyword evidence="5" id="KW-1185">Reference proteome</keyword>
<proteinExistence type="predicted"/>
<dbReference type="PANTHER" id="PTHR46797:SF13">
    <property type="entry name" value="HTH-TYPE TRANSCRIPTIONAL REGULATOR SINR"/>
    <property type="match status" value="1"/>
</dbReference>
<dbReference type="GO" id="GO:0005829">
    <property type="term" value="C:cytosol"/>
    <property type="evidence" value="ECO:0007669"/>
    <property type="project" value="TreeGrafter"/>
</dbReference>
<protein>
    <submittedName>
        <fullName evidence="4">Helix-turn-helix domain-containing protein</fullName>
    </submittedName>
</protein>
<feature type="domain" description="HTH cro/C1-type" evidence="2">
    <location>
        <begin position="6"/>
        <end position="61"/>
    </location>
</feature>
<dbReference type="PROSITE" id="PS51500">
    <property type="entry name" value="SIN"/>
    <property type="match status" value="1"/>
</dbReference>
<dbReference type="InterPro" id="IPR050807">
    <property type="entry name" value="TransReg_Diox_bact_type"/>
</dbReference>
<dbReference type="Proteomes" id="UP000588491">
    <property type="component" value="Unassembled WGS sequence"/>
</dbReference>
<dbReference type="SMART" id="SM00530">
    <property type="entry name" value="HTH_XRE"/>
    <property type="match status" value="1"/>
</dbReference>
<reference evidence="4 5" key="1">
    <citation type="submission" date="2020-04" db="EMBL/GenBank/DDBJ databases">
        <title>Bacillus sp. UniB3 isolated from commercial digestive syrup.</title>
        <authorList>
            <person name="Thorat V."/>
            <person name="Kirdat K."/>
            <person name="Tiwarekar B."/>
            <person name="Yadav A."/>
        </authorList>
    </citation>
    <scope>NUCLEOTIDE SEQUENCE [LARGE SCALE GENOMIC DNA]</scope>
    <source>
        <strain evidence="4 5">UniB3</strain>
    </source>
</reference>
<dbReference type="Pfam" id="PF08671">
    <property type="entry name" value="SinI"/>
    <property type="match status" value="1"/>
</dbReference>
<dbReference type="EMBL" id="JABBPK010000001">
    <property type="protein sequence ID" value="NMO75720.1"/>
    <property type="molecule type" value="Genomic_DNA"/>
</dbReference>
<comment type="caution">
    <text evidence="4">The sequence shown here is derived from an EMBL/GenBank/DDBJ whole genome shotgun (WGS) entry which is preliminary data.</text>
</comment>
<gene>
    <name evidence="4" type="ORF">HHU08_01525</name>
</gene>
<name>A0A7Y0K5D7_9BACI</name>
<dbReference type="Gene3D" id="1.10.260.40">
    <property type="entry name" value="lambda repressor-like DNA-binding domains"/>
    <property type="match status" value="1"/>
</dbReference>
<evidence type="ECO:0000259" key="3">
    <source>
        <dbReference type="PROSITE" id="PS51500"/>
    </source>
</evidence>
<dbReference type="PANTHER" id="PTHR46797">
    <property type="entry name" value="HTH-TYPE TRANSCRIPTIONAL REGULATOR"/>
    <property type="match status" value="1"/>
</dbReference>
<accession>A0A7Y0K5D7</accession>
<dbReference type="InterPro" id="IPR010982">
    <property type="entry name" value="Lambda_DNA-bd_dom_sf"/>
</dbReference>
<dbReference type="GO" id="GO:0003700">
    <property type="term" value="F:DNA-binding transcription factor activity"/>
    <property type="evidence" value="ECO:0007669"/>
    <property type="project" value="TreeGrafter"/>
</dbReference>
<dbReference type="AlphaFoldDB" id="A0A7Y0K5D7"/>